<dbReference type="Pfam" id="PF05795">
    <property type="entry name" value="Plasmodium_Vir"/>
    <property type="match status" value="1"/>
</dbReference>
<dbReference type="VEuPathDB" id="PlasmoDB:PVP01_0005860"/>
<name>A0A1G4EBU6_PLAVI</name>
<dbReference type="VEuPathDB" id="PlasmoDB:PVW1_040008200"/>
<dbReference type="AlphaFoldDB" id="A0A1G4EBU6"/>
<organism evidence="2 3">
    <name type="scientific">Plasmodium vivax</name>
    <name type="common">malaria parasite P. vivax</name>
    <dbReference type="NCBI Taxonomy" id="5855"/>
    <lineage>
        <taxon>Eukaryota</taxon>
        <taxon>Sar</taxon>
        <taxon>Alveolata</taxon>
        <taxon>Apicomplexa</taxon>
        <taxon>Aconoidasida</taxon>
        <taxon>Haemosporida</taxon>
        <taxon>Plasmodiidae</taxon>
        <taxon>Plasmodium</taxon>
        <taxon>Plasmodium (Plasmodium)</taxon>
    </lineage>
</organism>
<evidence type="ECO:0000256" key="1">
    <source>
        <dbReference type="SAM" id="MobiDB-lite"/>
    </source>
</evidence>
<dbReference type="Proteomes" id="UP000305196">
    <property type="component" value="Unassembled WGS sequence"/>
</dbReference>
<evidence type="ECO:0000313" key="3">
    <source>
        <dbReference type="Proteomes" id="UP000305196"/>
    </source>
</evidence>
<reference evidence="2 3" key="1">
    <citation type="submission" date="2016-07" db="EMBL/GenBank/DDBJ databases">
        <authorList>
            <consortium name="Pathogen Informatics"/>
        </authorList>
    </citation>
    <scope>NUCLEOTIDE SEQUENCE [LARGE SCALE GENOMIC DNA]</scope>
</reference>
<dbReference type="InterPro" id="IPR008780">
    <property type="entry name" value="Plasmodium_Vir"/>
</dbReference>
<feature type="region of interest" description="Disordered" evidence="1">
    <location>
        <begin position="238"/>
        <end position="267"/>
    </location>
</feature>
<evidence type="ECO:0000313" key="2">
    <source>
        <dbReference type="EMBL" id="SCA81766.1"/>
    </source>
</evidence>
<dbReference type="EMBL" id="FLYI01000066">
    <property type="protein sequence ID" value="SCA81766.1"/>
    <property type="molecule type" value="Genomic_DNA"/>
</dbReference>
<accession>A0A1G4EBU6</accession>
<proteinExistence type="predicted"/>
<sequence length="419" mass="48050">MSNLSCADGPIDEGYSFYEHIENYLHYKNICIRNNECNQYDNICIFDEWTVDDEVDKLTLICKRFLYLLDKLITSSNNTTDNNENAHLEYLNYWLNNEQRVIKTTLEPNQLFKHIRSKSINNGKLSKLIGNIKNIPQEEINNMYSLFYLYEDYINIKNSITGDNPSEAQFQHYTKHCVKKYQELEGICLKVRTSFCKALCDFRKKYESINLTDDIKNDWSYNSLPPLSKNEQIVEKVTQSPSHGDSSTLLQGSCRESEGGNVLTPCNKSDTGNESLIITDVTPALLPVDSVELSETPKIVSTHPVQRGSESIGATTVTSDINSQKYVENTEQIEIKNEDGFDIHKNKIIGTSVSTLGVSSLFFLFYKFTSLGSRFRSKNKSKKYMGNNFDEQSNNFLDTSEYQYLPEESMSYNISYNSV</sequence>
<gene>
    <name evidence="2" type="ORF">PVC01_000031800</name>
</gene>
<protein>
    <submittedName>
        <fullName evidence="2">VIR protein</fullName>
    </submittedName>
</protein>
<feature type="compositionally biased region" description="Polar residues" evidence="1">
    <location>
        <begin position="238"/>
        <end position="251"/>
    </location>
</feature>